<dbReference type="AlphaFoldDB" id="A0A4Y1RV21"/>
<protein>
    <submittedName>
        <fullName evidence="6">O-methyltransferase family protein</fullName>
    </submittedName>
</protein>
<feature type="domain" description="O-methyltransferase dimerisation" evidence="5">
    <location>
        <begin position="63"/>
        <end position="159"/>
    </location>
</feature>
<dbReference type="InterPro" id="IPR029063">
    <property type="entry name" value="SAM-dependent_MTases_sf"/>
</dbReference>
<dbReference type="FunFam" id="3.40.50.150:FF:000223">
    <property type="entry name" value="Caffeic acid 3-O-methyltransferase"/>
    <property type="match status" value="1"/>
</dbReference>
<evidence type="ECO:0000256" key="1">
    <source>
        <dbReference type="ARBA" id="ARBA00022603"/>
    </source>
</evidence>
<keyword evidence="3" id="KW-0949">S-adenosyl-L-methionine</keyword>
<evidence type="ECO:0000256" key="3">
    <source>
        <dbReference type="ARBA" id="ARBA00022691"/>
    </source>
</evidence>
<dbReference type="SUPFAM" id="SSF53335">
    <property type="entry name" value="S-adenosyl-L-methionine-dependent methyltransferases"/>
    <property type="match status" value="1"/>
</dbReference>
<dbReference type="PIRSF" id="PIRSF005739">
    <property type="entry name" value="O-mtase"/>
    <property type="match status" value="1"/>
</dbReference>
<organism evidence="6">
    <name type="scientific">Prunus dulcis</name>
    <name type="common">Almond</name>
    <name type="synonym">Amygdalus dulcis</name>
    <dbReference type="NCBI Taxonomy" id="3755"/>
    <lineage>
        <taxon>Eukaryota</taxon>
        <taxon>Viridiplantae</taxon>
        <taxon>Streptophyta</taxon>
        <taxon>Embryophyta</taxon>
        <taxon>Tracheophyta</taxon>
        <taxon>Spermatophyta</taxon>
        <taxon>Magnoliopsida</taxon>
        <taxon>eudicotyledons</taxon>
        <taxon>Gunneridae</taxon>
        <taxon>Pentapetalae</taxon>
        <taxon>rosids</taxon>
        <taxon>fabids</taxon>
        <taxon>Rosales</taxon>
        <taxon>Rosaceae</taxon>
        <taxon>Amygdaloideae</taxon>
        <taxon>Amygdaleae</taxon>
        <taxon>Prunus</taxon>
    </lineage>
</organism>
<feature type="non-terminal residue" evidence="6">
    <location>
        <position position="1"/>
    </location>
</feature>
<dbReference type="Pfam" id="PF00891">
    <property type="entry name" value="Methyltransf_2"/>
    <property type="match status" value="1"/>
</dbReference>
<reference evidence="6" key="1">
    <citation type="journal article" date="2019" name="Science">
        <title>Mutation of a bHLH transcription factor allowed almond domestication.</title>
        <authorList>
            <person name="Sanchez-Perez R."/>
            <person name="Pavan S."/>
            <person name="Mazzeo R."/>
            <person name="Moldovan C."/>
            <person name="Aiese Cigliano R."/>
            <person name="Del Cueto J."/>
            <person name="Ricciardi F."/>
            <person name="Lotti C."/>
            <person name="Ricciardi L."/>
            <person name="Dicenta F."/>
            <person name="Lopez-Marques R.L."/>
            <person name="Lindberg Moller B."/>
        </authorList>
    </citation>
    <scope>NUCLEOTIDE SEQUENCE</scope>
</reference>
<dbReference type="InterPro" id="IPR036390">
    <property type="entry name" value="WH_DNA-bd_sf"/>
</dbReference>
<dbReference type="EMBL" id="AP019303">
    <property type="protein sequence ID" value="BBH07728.1"/>
    <property type="molecule type" value="Genomic_DNA"/>
</dbReference>
<dbReference type="SUPFAM" id="SSF46785">
    <property type="entry name" value="Winged helix' DNA-binding domain"/>
    <property type="match status" value="1"/>
</dbReference>
<dbReference type="GO" id="GO:0008171">
    <property type="term" value="F:O-methyltransferase activity"/>
    <property type="evidence" value="ECO:0007669"/>
    <property type="project" value="InterPro"/>
</dbReference>
<dbReference type="GO" id="GO:0032259">
    <property type="term" value="P:methylation"/>
    <property type="evidence" value="ECO:0007669"/>
    <property type="project" value="UniProtKB-KW"/>
</dbReference>
<dbReference type="InterPro" id="IPR036388">
    <property type="entry name" value="WH-like_DNA-bd_sf"/>
</dbReference>
<accession>A0A4Y1RV21</accession>
<dbReference type="Gene3D" id="3.40.50.150">
    <property type="entry name" value="Vaccinia Virus protein VP39"/>
    <property type="match status" value="1"/>
</dbReference>
<keyword evidence="1 6" id="KW-0489">Methyltransferase</keyword>
<sequence length="407" mass="44914">CQVHQVHHKNARDKLTPRGSSLQFFSATETLLNSQQYLNMENHVSHVTTTAEQPSNEARLGILELANMISVPMSLNAVVRLNVPDVIWQGGSNTPLSASAILSHVLPDGGGDAENLQRILRMLTSYGVFAEHLVNTDDDGGSHQRKFSLTNIGKTLVTDQNGLSYGPYILQHHQDVLMGAWPMVHEAVVDPTVEPFVKVNGEPAYEYYGKKPEMNGLMQRAMSGVSVPFMKAILDGYDGFEGVGRLVDVGGSAGDCLRMILQKHPSVREGINFDLPEVVAKAPTIAGVSHVGGDMFKSIPSGDAIFMKWVLSTWTDSECKLIMENCYKALPVGGKLIACEPVLPTKSDDSRRTRALLENDIFVMTIYRAKGKNRTEDELRQLGLSAGFSHFKPIYIDYFYTVLEFQK</sequence>
<dbReference type="GO" id="GO:0046983">
    <property type="term" value="F:protein dimerization activity"/>
    <property type="evidence" value="ECO:0007669"/>
    <property type="project" value="InterPro"/>
</dbReference>
<keyword evidence="2 6" id="KW-0808">Transferase</keyword>
<evidence type="ECO:0000259" key="4">
    <source>
        <dbReference type="Pfam" id="PF00891"/>
    </source>
</evidence>
<evidence type="ECO:0000256" key="2">
    <source>
        <dbReference type="ARBA" id="ARBA00022679"/>
    </source>
</evidence>
<evidence type="ECO:0000313" key="6">
    <source>
        <dbReference type="EMBL" id="BBH07728.1"/>
    </source>
</evidence>
<dbReference type="PROSITE" id="PS51683">
    <property type="entry name" value="SAM_OMT_II"/>
    <property type="match status" value="1"/>
</dbReference>
<gene>
    <name evidence="6" type="ORF">Prudu_019746</name>
</gene>
<dbReference type="Pfam" id="PF08100">
    <property type="entry name" value="Dimerisation"/>
    <property type="match status" value="1"/>
</dbReference>
<name>A0A4Y1RV21_PRUDU</name>
<proteinExistence type="predicted"/>
<evidence type="ECO:0000259" key="5">
    <source>
        <dbReference type="Pfam" id="PF08100"/>
    </source>
</evidence>
<dbReference type="PANTHER" id="PTHR11746">
    <property type="entry name" value="O-METHYLTRANSFERASE"/>
    <property type="match status" value="1"/>
</dbReference>
<dbReference type="InterPro" id="IPR012967">
    <property type="entry name" value="COMT_dimerisation"/>
</dbReference>
<dbReference type="InterPro" id="IPR016461">
    <property type="entry name" value="COMT-like"/>
</dbReference>
<dbReference type="Gene3D" id="1.10.10.10">
    <property type="entry name" value="Winged helix-like DNA-binding domain superfamily/Winged helix DNA-binding domain"/>
    <property type="match status" value="1"/>
</dbReference>
<dbReference type="InterPro" id="IPR001077">
    <property type="entry name" value="COMT_C"/>
</dbReference>
<feature type="domain" description="O-methyltransferase C-terminal" evidence="4">
    <location>
        <begin position="183"/>
        <end position="389"/>
    </location>
</feature>